<keyword evidence="1" id="KW-0812">Transmembrane</keyword>
<dbReference type="RefSeq" id="WP_340274641.1">
    <property type="nucleotide sequence ID" value="NZ_JBAKIA010000007.1"/>
</dbReference>
<dbReference type="EMBL" id="JBAKIA010000007">
    <property type="protein sequence ID" value="MEJ8474866.1"/>
    <property type="molecule type" value="Genomic_DNA"/>
</dbReference>
<evidence type="ECO:0000313" key="3">
    <source>
        <dbReference type="Proteomes" id="UP001385499"/>
    </source>
</evidence>
<gene>
    <name evidence="2" type="ORF">V6575_12285</name>
</gene>
<accession>A0ABU8TL37</accession>
<protein>
    <submittedName>
        <fullName evidence="2">HXXEE domain-containing protein</fullName>
    </submittedName>
</protein>
<sequence length="116" mass="12484">MVINVIGVWALIFAVIWLTFWLNSGLALIGSYLLLVNAVSHVGAVGILRSYNPGLATAVLLFIPYGVWSLMALDGMIRVAGDNAIAYHALGLSAAVLLHATMIIHVRHRAKLNAYC</sequence>
<dbReference type="Proteomes" id="UP001385499">
    <property type="component" value="Unassembled WGS sequence"/>
</dbReference>
<name>A0ABU8TL37_9HYPH</name>
<comment type="caution">
    <text evidence="2">The sequence shown here is derived from an EMBL/GenBank/DDBJ whole genome shotgun (WGS) entry which is preliminary data.</text>
</comment>
<keyword evidence="3" id="KW-1185">Reference proteome</keyword>
<feature type="transmembrane region" description="Helical" evidence="1">
    <location>
        <begin position="6"/>
        <end position="35"/>
    </location>
</feature>
<evidence type="ECO:0000313" key="2">
    <source>
        <dbReference type="EMBL" id="MEJ8474866.1"/>
    </source>
</evidence>
<feature type="transmembrane region" description="Helical" evidence="1">
    <location>
        <begin position="55"/>
        <end position="73"/>
    </location>
</feature>
<feature type="transmembrane region" description="Helical" evidence="1">
    <location>
        <begin position="85"/>
        <end position="104"/>
    </location>
</feature>
<organism evidence="2 3">
    <name type="scientific">Roseibium algae</name>
    <dbReference type="NCBI Taxonomy" id="3123038"/>
    <lineage>
        <taxon>Bacteria</taxon>
        <taxon>Pseudomonadati</taxon>
        <taxon>Pseudomonadota</taxon>
        <taxon>Alphaproteobacteria</taxon>
        <taxon>Hyphomicrobiales</taxon>
        <taxon>Stappiaceae</taxon>
        <taxon>Roseibium</taxon>
    </lineage>
</organism>
<keyword evidence="1" id="KW-1133">Transmembrane helix</keyword>
<dbReference type="Pfam" id="PF13787">
    <property type="entry name" value="HXXEE"/>
    <property type="match status" value="1"/>
</dbReference>
<dbReference type="InterPro" id="IPR025671">
    <property type="entry name" value="HXXEE"/>
</dbReference>
<keyword evidence="1" id="KW-0472">Membrane</keyword>
<proteinExistence type="predicted"/>
<evidence type="ECO:0000256" key="1">
    <source>
        <dbReference type="SAM" id="Phobius"/>
    </source>
</evidence>
<reference evidence="2 3" key="1">
    <citation type="submission" date="2024-02" db="EMBL/GenBank/DDBJ databases">
        <title>Roseibium algae sp. nov., isolated from marine alga (Grateloupia sp.), showing potential in myo-inositol conversion.</title>
        <authorList>
            <person name="Wang Y."/>
        </authorList>
    </citation>
    <scope>NUCLEOTIDE SEQUENCE [LARGE SCALE GENOMIC DNA]</scope>
    <source>
        <strain evidence="2 3">H3510</strain>
    </source>
</reference>